<feature type="compositionally biased region" description="Acidic residues" evidence="1">
    <location>
        <begin position="15"/>
        <end position="31"/>
    </location>
</feature>
<name>A0A1E3QN25_9ASCO</name>
<dbReference type="RefSeq" id="XP_018984366.1">
    <property type="nucleotide sequence ID" value="XM_019129178.1"/>
</dbReference>
<dbReference type="AlphaFoldDB" id="A0A1E3QN25"/>
<feature type="region of interest" description="Disordered" evidence="1">
    <location>
        <begin position="265"/>
        <end position="396"/>
    </location>
</feature>
<feature type="compositionally biased region" description="Basic residues" evidence="1">
    <location>
        <begin position="321"/>
        <end position="331"/>
    </location>
</feature>
<evidence type="ECO:0000313" key="2">
    <source>
        <dbReference type="EMBL" id="ODQ79038.1"/>
    </source>
</evidence>
<feature type="compositionally biased region" description="Polar residues" evidence="1">
    <location>
        <begin position="1"/>
        <end position="13"/>
    </location>
</feature>
<proteinExistence type="predicted"/>
<evidence type="ECO:0000256" key="1">
    <source>
        <dbReference type="SAM" id="MobiDB-lite"/>
    </source>
</evidence>
<organism evidence="2 3">
    <name type="scientific">Babjeviella inositovora NRRL Y-12698</name>
    <dbReference type="NCBI Taxonomy" id="984486"/>
    <lineage>
        <taxon>Eukaryota</taxon>
        <taxon>Fungi</taxon>
        <taxon>Dikarya</taxon>
        <taxon>Ascomycota</taxon>
        <taxon>Saccharomycotina</taxon>
        <taxon>Pichiomycetes</taxon>
        <taxon>Serinales incertae sedis</taxon>
        <taxon>Babjeviella</taxon>
    </lineage>
</organism>
<feature type="compositionally biased region" description="Basic and acidic residues" evidence="1">
    <location>
        <begin position="274"/>
        <end position="294"/>
    </location>
</feature>
<accession>A0A1E3QN25</accession>
<feature type="compositionally biased region" description="Basic and acidic residues" evidence="1">
    <location>
        <begin position="355"/>
        <end position="396"/>
    </location>
</feature>
<sequence length="424" mass="47821">MSIPSSFALSNILNDAEEAPDSDGTVEDESPQELKPLQNIQPKEEPTDDEFDDDKSKSAPKAADMSRLPLIQRSRRDYKKIYSKLFQTFKLAMLESEILYHQDVQQRRYVQFLTQRNNSMLDLLDTALDGVPRLQGSVEQLNFWSHNHNDFSHGFSHGDTDDTSILLEHERVRLEAISARSPALKRKLAPLFELSSTLPIIHPAPVRSFADLSAADMEYTLQEAVPLTLTTAEMNEANPMNSIQWMKRNHNDVLQMLSSVGVANNSGGINGTHHHADKEAVRKEVKKAKVETKLKAPGRRKKAEPRLRRGTNDMKEDGTSKPKKKDMKKKIVLSLKPKSESTEDDVDSTISPESEAEKPEAQQSKVKEKSKEAEERAETEERAEVQEESQEKNEKIEVKIGEVGKIGQKVEVKVEEQDAVMVDA</sequence>
<reference evidence="3" key="1">
    <citation type="submission" date="2016-05" db="EMBL/GenBank/DDBJ databases">
        <title>Comparative genomics of biotechnologically important yeasts.</title>
        <authorList>
            <consortium name="DOE Joint Genome Institute"/>
            <person name="Riley R."/>
            <person name="Haridas S."/>
            <person name="Wolfe K.H."/>
            <person name="Lopes M.R."/>
            <person name="Hittinger C.T."/>
            <person name="Goker M."/>
            <person name="Salamov A."/>
            <person name="Wisecaver J."/>
            <person name="Long T.M."/>
            <person name="Aerts A.L."/>
            <person name="Barry K."/>
            <person name="Choi C."/>
            <person name="Clum A."/>
            <person name="Coughlan A.Y."/>
            <person name="Deshpande S."/>
            <person name="Douglass A.P."/>
            <person name="Hanson S.J."/>
            <person name="Klenk H.-P."/>
            <person name="Labutti K."/>
            <person name="Lapidus A."/>
            <person name="Lindquist E."/>
            <person name="Lipzen A."/>
            <person name="Meier-Kolthoff J.P."/>
            <person name="Ohm R.A."/>
            <person name="Otillar R.P."/>
            <person name="Pangilinan J."/>
            <person name="Peng Y."/>
            <person name="Rokas A."/>
            <person name="Rosa C.A."/>
            <person name="Scheuner C."/>
            <person name="Sibirny A.A."/>
            <person name="Slot J.C."/>
            <person name="Stielow J.B."/>
            <person name="Sun H."/>
            <person name="Kurtzman C.P."/>
            <person name="Blackwell M."/>
            <person name="Grigoriev I.V."/>
            <person name="Jeffries T.W."/>
        </authorList>
    </citation>
    <scope>NUCLEOTIDE SEQUENCE [LARGE SCALE GENOMIC DNA]</scope>
    <source>
        <strain evidence="3">NRRL Y-12698</strain>
    </source>
</reference>
<dbReference type="EMBL" id="KV454433">
    <property type="protein sequence ID" value="ODQ79038.1"/>
    <property type="molecule type" value="Genomic_DNA"/>
</dbReference>
<protein>
    <submittedName>
        <fullName evidence="2">Uncharacterized protein</fullName>
    </submittedName>
</protein>
<evidence type="ECO:0000313" key="3">
    <source>
        <dbReference type="Proteomes" id="UP000094336"/>
    </source>
</evidence>
<keyword evidence="3" id="KW-1185">Reference proteome</keyword>
<gene>
    <name evidence="2" type="ORF">BABINDRAFT_162108</name>
</gene>
<feature type="compositionally biased region" description="Basic and acidic residues" evidence="1">
    <location>
        <begin position="304"/>
        <end position="320"/>
    </location>
</feature>
<dbReference type="Proteomes" id="UP000094336">
    <property type="component" value="Unassembled WGS sequence"/>
</dbReference>
<feature type="region of interest" description="Disordered" evidence="1">
    <location>
        <begin position="1"/>
        <end position="68"/>
    </location>
</feature>
<dbReference type="GeneID" id="30147031"/>